<name>Q1PVY3_KUEST</name>
<reference evidence="1" key="1">
    <citation type="journal article" date="2006" name="Nature">
        <title>Deciphering the evolution and metabolism of an anammox bacterium from a community genome.</title>
        <authorList>
            <person name="Strous M."/>
            <person name="Pelletier E."/>
            <person name="Mangenot S."/>
            <person name="Rattei T."/>
            <person name="Lehner A."/>
            <person name="Taylor M.W."/>
            <person name="Horn M."/>
            <person name="Daims H."/>
            <person name="Bartol-Mavel D."/>
            <person name="Wincker P."/>
            <person name="Barbe V."/>
            <person name="Fonknechten N."/>
            <person name="Vallenet D."/>
            <person name="Segurens B."/>
            <person name="Schenowitz-Truong C."/>
            <person name="Medigue C."/>
            <person name="Collingro A."/>
            <person name="Snel B."/>
            <person name="Dutilh B.E."/>
            <person name="OpDenCamp H.J.M."/>
            <person name="vanDerDrift C."/>
            <person name="Cirpus I."/>
            <person name="vanDePas-Schoonen K.T."/>
            <person name="Harhangi H.R."/>
            <person name="vanNiftrik L."/>
            <person name="Schmid M."/>
            <person name="Keltjens J."/>
            <person name="vanDeVossenberg J."/>
            <person name="Kartal B."/>
            <person name="Meier H."/>
            <person name="Frishman D."/>
            <person name="Huynen M.A."/>
            <person name="Mewes H."/>
            <person name="Weissenbach J."/>
            <person name="Jetten M.S.M."/>
            <person name="Wagner M."/>
            <person name="LePaslier D."/>
        </authorList>
    </citation>
    <scope>NUCLEOTIDE SEQUENCE</scope>
</reference>
<organism evidence="1">
    <name type="scientific">Kuenenia stuttgartiensis</name>
    <dbReference type="NCBI Taxonomy" id="174633"/>
    <lineage>
        <taxon>Bacteria</taxon>
        <taxon>Pseudomonadati</taxon>
        <taxon>Planctomycetota</taxon>
        <taxon>Candidatus Brocadiia</taxon>
        <taxon>Candidatus Brocadiales</taxon>
        <taxon>Candidatus Brocadiaceae</taxon>
        <taxon>Candidatus Kuenenia</taxon>
    </lineage>
</organism>
<dbReference type="AlphaFoldDB" id="Q1PVY3"/>
<evidence type="ECO:0000313" key="1">
    <source>
        <dbReference type="EMBL" id="CAJ71382.1"/>
    </source>
</evidence>
<accession>Q1PVY3</accession>
<dbReference type="EMBL" id="CT573073">
    <property type="protein sequence ID" value="CAJ71382.1"/>
    <property type="molecule type" value="Genomic_DNA"/>
</dbReference>
<reference evidence="1" key="2">
    <citation type="submission" date="2006-01" db="EMBL/GenBank/DDBJ databases">
        <authorList>
            <person name="Genoscope"/>
        </authorList>
    </citation>
    <scope>NUCLEOTIDE SEQUENCE</scope>
</reference>
<sequence length="113" mass="12776">MRIAINALSAIAGGGVTYLNQLLKHLLEIDRSNSKEITNTTRRIEMLKTIEGIYEDGNIKLQEKPGLKKSKVIVTFLEERNGGTIVTSIPDAFINPVRVSRIKKFSREELHER</sequence>
<proteinExistence type="predicted"/>
<protein>
    <submittedName>
        <fullName evidence="1">Uncharacterized protein</fullName>
    </submittedName>
</protein>
<gene>
    <name evidence="1" type="ORF">kustc0637</name>
</gene>